<feature type="region of interest" description="Disordered" evidence="1">
    <location>
        <begin position="72"/>
        <end position="95"/>
    </location>
</feature>
<evidence type="ECO:0000313" key="3">
    <source>
        <dbReference type="Proteomes" id="UP000265798"/>
    </source>
</evidence>
<organism evidence="2 3">
    <name type="scientific">Leptospira stimsonii</name>
    <dbReference type="NCBI Taxonomy" id="2202203"/>
    <lineage>
        <taxon>Bacteria</taxon>
        <taxon>Pseudomonadati</taxon>
        <taxon>Spirochaetota</taxon>
        <taxon>Spirochaetia</taxon>
        <taxon>Leptospirales</taxon>
        <taxon>Leptospiraceae</taxon>
        <taxon>Leptospira</taxon>
    </lineage>
</organism>
<dbReference type="Proteomes" id="UP000265798">
    <property type="component" value="Unassembled WGS sequence"/>
</dbReference>
<accession>A0A396ZBW9</accession>
<name>A0A396ZBW9_9LEPT</name>
<evidence type="ECO:0000313" key="2">
    <source>
        <dbReference type="EMBL" id="RHX91733.1"/>
    </source>
</evidence>
<protein>
    <submittedName>
        <fullName evidence="2">Uncharacterized protein</fullName>
    </submittedName>
</protein>
<dbReference type="EMBL" id="QHCT01000001">
    <property type="protein sequence ID" value="RHX91733.1"/>
    <property type="molecule type" value="Genomic_DNA"/>
</dbReference>
<feature type="compositionally biased region" description="Polar residues" evidence="1">
    <location>
        <begin position="72"/>
        <end position="87"/>
    </location>
</feature>
<sequence length="95" mass="10838">MERERFLQARRFVGAPAKNVSYLLNSYFLIEKNHPSFPADPPPPPDEGGDRDFFTEECRCYDGFFYNPNPFLTTPELSGSPSTGNDSIESRSKNR</sequence>
<proteinExistence type="predicted"/>
<gene>
    <name evidence="2" type="ORF">DLM75_00290</name>
</gene>
<reference evidence="3" key="1">
    <citation type="submission" date="2018-05" db="EMBL/GenBank/DDBJ databases">
        <title>Leptospira yasudae sp. nov. and Leptospira stimsonii sp. nov., two pathogenic species of the genus Leptospira isolated from environmental sources.</title>
        <authorList>
            <person name="Casanovas-Massana A."/>
            <person name="Hamond C."/>
            <person name="Santos L.A."/>
            <person name="Hacker K.P."/>
            <person name="Balassiano I."/>
            <person name="Medeiros M.A."/>
            <person name="Reis M.G."/>
            <person name="Ko A.I."/>
            <person name="Wunder E.A."/>
        </authorList>
    </citation>
    <scope>NUCLEOTIDE SEQUENCE [LARGE SCALE GENOMIC DNA]</scope>
    <source>
        <strain evidence="3">Yale</strain>
    </source>
</reference>
<dbReference type="AlphaFoldDB" id="A0A396ZBW9"/>
<comment type="caution">
    <text evidence="2">The sequence shown here is derived from an EMBL/GenBank/DDBJ whole genome shotgun (WGS) entry which is preliminary data.</text>
</comment>
<evidence type="ECO:0000256" key="1">
    <source>
        <dbReference type="SAM" id="MobiDB-lite"/>
    </source>
</evidence>